<proteinExistence type="predicted"/>
<evidence type="ECO:0000313" key="1">
    <source>
        <dbReference type="EMBL" id="CAD7696297.1"/>
    </source>
</evidence>
<gene>
    <name evidence="1" type="ORF">OSTQU699_LOCUS1658</name>
</gene>
<dbReference type="AlphaFoldDB" id="A0A8S1IN15"/>
<sequence length="164" mass="17258">MNPNGASVILPTGGNGGLRPVREPRPGGIFSGFDGASRPLLRMAGLTAEGTDFALRVLPPRNEYSGGCGRQGVANLHSLWTARVSSGLYQSPMLMPWWISVSGALPRNCPTYGSRAIALHTRSTGAARDAAGAQVSAVTVHGIQFVVAHGRRVLRRGRATCRLA</sequence>
<dbReference type="Proteomes" id="UP000708148">
    <property type="component" value="Unassembled WGS sequence"/>
</dbReference>
<name>A0A8S1IN15_9CHLO</name>
<evidence type="ECO:0000313" key="2">
    <source>
        <dbReference type="Proteomes" id="UP000708148"/>
    </source>
</evidence>
<keyword evidence="2" id="KW-1185">Reference proteome</keyword>
<reference evidence="1" key="1">
    <citation type="submission" date="2020-12" db="EMBL/GenBank/DDBJ databases">
        <authorList>
            <person name="Iha C."/>
        </authorList>
    </citation>
    <scope>NUCLEOTIDE SEQUENCE</scope>
</reference>
<comment type="caution">
    <text evidence="1">The sequence shown here is derived from an EMBL/GenBank/DDBJ whole genome shotgun (WGS) entry which is preliminary data.</text>
</comment>
<organism evidence="1 2">
    <name type="scientific">Ostreobium quekettii</name>
    <dbReference type="NCBI Taxonomy" id="121088"/>
    <lineage>
        <taxon>Eukaryota</taxon>
        <taxon>Viridiplantae</taxon>
        <taxon>Chlorophyta</taxon>
        <taxon>core chlorophytes</taxon>
        <taxon>Ulvophyceae</taxon>
        <taxon>TCBD clade</taxon>
        <taxon>Bryopsidales</taxon>
        <taxon>Ostreobineae</taxon>
        <taxon>Ostreobiaceae</taxon>
        <taxon>Ostreobium</taxon>
    </lineage>
</organism>
<accession>A0A8S1IN15</accession>
<protein>
    <submittedName>
        <fullName evidence="1">Uncharacterized protein</fullName>
    </submittedName>
</protein>
<dbReference type="EMBL" id="CAJHUC010000455">
    <property type="protein sequence ID" value="CAD7696297.1"/>
    <property type="molecule type" value="Genomic_DNA"/>
</dbReference>